<dbReference type="InterPro" id="IPR041953">
    <property type="entry name" value="YdeP_MopB"/>
</dbReference>
<keyword evidence="7" id="KW-0560">Oxidoreductase</keyword>
<dbReference type="CDD" id="cd02767">
    <property type="entry name" value="MopB_ydeP"/>
    <property type="match status" value="1"/>
</dbReference>
<feature type="domain" description="Molybdopterin dinucleotide-binding" evidence="12">
    <location>
        <begin position="663"/>
        <end position="748"/>
    </location>
</feature>
<evidence type="ECO:0000256" key="4">
    <source>
        <dbReference type="ARBA" id="ARBA00022485"/>
    </source>
</evidence>
<dbReference type="CDD" id="cd02787">
    <property type="entry name" value="MopB_CT_ydeP"/>
    <property type="match status" value="1"/>
</dbReference>
<keyword evidence="9" id="KW-0411">Iron-sulfur</keyword>
<feature type="domain" description="Molybdopterin oxidoreductase" evidence="11">
    <location>
        <begin position="125"/>
        <end position="506"/>
    </location>
</feature>
<dbReference type="SUPFAM" id="SSF53706">
    <property type="entry name" value="Formate dehydrogenase/DMSO reductase, domains 1-3"/>
    <property type="match status" value="1"/>
</dbReference>
<proteinExistence type="inferred from homology"/>
<comment type="similarity">
    <text evidence="3">Belongs to the prokaryotic molybdopterin-containing oxidoreductase family.</text>
</comment>
<dbReference type="GO" id="GO:0045333">
    <property type="term" value="P:cellular respiration"/>
    <property type="evidence" value="ECO:0007669"/>
    <property type="project" value="UniProtKB-ARBA"/>
</dbReference>
<evidence type="ECO:0000256" key="6">
    <source>
        <dbReference type="ARBA" id="ARBA00022723"/>
    </source>
</evidence>
<evidence type="ECO:0000313" key="13">
    <source>
        <dbReference type="EMBL" id="NYT47802.1"/>
    </source>
</evidence>
<dbReference type="Proteomes" id="UP000559809">
    <property type="component" value="Unassembled WGS sequence"/>
</dbReference>
<dbReference type="SUPFAM" id="SSF50692">
    <property type="entry name" value="ADC-like"/>
    <property type="match status" value="1"/>
</dbReference>
<evidence type="ECO:0000256" key="9">
    <source>
        <dbReference type="ARBA" id="ARBA00023014"/>
    </source>
</evidence>
<dbReference type="RefSeq" id="WP_180152868.1">
    <property type="nucleotide sequence ID" value="NZ_JACCEM010000001.1"/>
</dbReference>
<dbReference type="InterPro" id="IPR037951">
    <property type="entry name" value="MopB_CT_YdeP"/>
</dbReference>
<dbReference type="GO" id="GO:0008863">
    <property type="term" value="F:formate dehydrogenase (NAD+) activity"/>
    <property type="evidence" value="ECO:0007669"/>
    <property type="project" value="InterPro"/>
</dbReference>
<gene>
    <name evidence="13" type="ORF">H0A72_00605</name>
</gene>
<evidence type="ECO:0000256" key="1">
    <source>
        <dbReference type="ARBA" id="ARBA00001942"/>
    </source>
</evidence>
<dbReference type="EMBL" id="JACCEM010000001">
    <property type="protein sequence ID" value="NYT47802.1"/>
    <property type="molecule type" value="Genomic_DNA"/>
</dbReference>
<dbReference type="PANTHER" id="PTHR43105:SF4">
    <property type="entry name" value="PROTEIN YDEP"/>
    <property type="match status" value="1"/>
</dbReference>
<dbReference type="Pfam" id="PF01568">
    <property type="entry name" value="Molydop_binding"/>
    <property type="match status" value="1"/>
</dbReference>
<dbReference type="PIRSF" id="PIRSF000144">
    <property type="entry name" value="CbbBc"/>
    <property type="match status" value="1"/>
</dbReference>
<dbReference type="InterPro" id="IPR050123">
    <property type="entry name" value="Prok_molybdopt-oxidoreductase"/>
</dbReference>
<comment type="caution">
    <text evidence="13">The sequence shown here is derived from an EMBL/GenBank/DDBJ whole genome shotgun (WGS) entry which is preliminary data.</text>
</comment>
<dbReference type="AlphaFoldDB" id="A0A853FVR0"/>
<dbReference type="InterPro" id="IPR010046">
    <property type="entry name" value="Mopterin_OxRdtse_a_bac"/>
</dbReference>
<evidence type="ECO:0000256" key="7">
    <source>
        <dbReference type="ARBA" id="ARBA00023002"/>
    </source>
</evidence>
<organism evidence="13 14">
    <name type="scientific">Parapusillimonas granuli</name>
    <dbReference type="NCBI Taxonomy" id="380911"/>
    <lineage>
        <taxon>Bacteria</taxon>
        <taxon>Pseudomonadati</taxon>
        <taxon>Pseudomonadota</taxon>
        <taxon>Betaproteobacteria</taxon>
        <taxon>Burkholderiales</taxon>
        <taxon>Alcaligenaceae</taxon>
        <taxon>Parapusillimonas</taxon>
    </lineage>
</organism>
<evidence type="ECO:0000313" key="14">
    <source>
        <dbReference type="Proteomes" id="UP000559809"/>
    </source>
</evidence>
<dbReference type="NCBIfam" id="TIGR01701">
    <property type="entry name" value="Fdhalpha-like"/>
    <property type="match status" value="1"/>
</dbReference>
<dbReference type="GO" id="GO:0016020">
    <property type="term" value="C:membrane"/>
    <property type="evidence" value="ECO:0007669"/>
    <property type="project" value="TreeGrafter"/>
</dbReference>
<dbReference type="Gene3D" id="3.40.50.740">
    <property type="match status" value="1"/>
</dbReference>
<dbReference type="InterPro" id="IPR006656">
    <property type="entry name" value="Mopterin_OxRdtase"/>
</dbReference>
<comment type="cofactor">
    <cofactor evidence="1">
        <name>Mo-bis(molybdopterin guanine dinucleotide)</name>
        <dbReference type="ChEBI" id="CHEBI:60539"/>
    </cofactor>
</comment>
<dbReference type="GO" id="GO:0043546">
    <property type="term" value="F:molybdopterin cofactor binding"/>
    <property type="evidence" value="ECO:0007669"/>
    <property type="project" value="InterPro"/>
</dbReference>
<dbReference type="InterPro" id="IPR009010">
    <property type="entry name" value="Asp_de-COase-like_dom_sf"/>
</dbReference>
<sequence>MTRPDQKARRAGPHAGLHNQRPSPYAGPAGGWGSARSVAGIISRTGAYEAAARVLPRQNKPAGFACVSCAWAKPAEPHALEFCENGAKATAWEGMSKRAGPDFFYRHTVAELRNWSDHDLESAGRLTEPLAWDAGQDRYVPISWETALSEIGAKLERMAPDKVAFYTSGRASLEASYMYQLMARVYGTNNLPDSSNMCHESTSVGLQESLGLGVGTVRLEDFQQAEAIFFFGQNVGSNSPRMLHELQKASERGVPIVTFNPLREKGLEQFKNPQRPAQMLGAPSTPISSHYHQVVPGGDIAALAGMCKSLLDVDERARAQGQVPLLDWDFIREHTAGFEDFAGFLRATSWDDIHQLSGLGREALEDAAWIYARADAVLLVYGMGLTQHLGGVDNVQMLVNFALMRGNVGKAGAGICPVRGHSNVQGQRTVGITEKPELAPLDRLAELYAFEPPRKKGLDTIGTCESALKGDLQGFVALGGNFVRAAPDTAALEPAWSRLDLTVHISTTLNRSHLFPGKSAYVLPCLGRSEIDRQAGGVQFVSIEDSTSCVHGSIGRKTPAGTQLRSEPAIIAGIALAIPRLGQANVPWQAWMDNYALIREAIEATYLQRFSRYNERVWNPGGFPLANAPRERIWNTETRKANFKIPQDLTARLRQESDEEAVLQLMTLRSNDQFNTTVYGYEDRFRGISGTRQVVLMNADDIRAHGLTEGERVTLRTAVDLANPRSIGDLRVVAYDIPRGSCAAYYPECNVLLPVWHHARESHVPAAKSIPVRIAPASAGPRPTPDPAG</sequence>
<protein>
    <submittedName>
        <fullName evidence="13">FdhF/YdeP family oxidoreductase</fullName>
    </submittedName>
</protein>
<name>A0A853FVR0_9BURK</name>
<comment type="cofactor">
    <cofactor evidence="2">
        <name>[4Fe-4S] cluster</name>
        <dbReference type="ChEBI" id="CHEBI:49883"/>
    </cofactor>
</comment>
<dbReference type="GO" id="GO:0051539">
    <property type="term" value="F:4 iron, 4 sulfur cluster binding"/>
    <property type="evidence" value="ECO:0007669"/>
    <property type="project" value="UniProtKB-KW"/>
</dbReference>
<keyword evidence="4" id="KW-0004">4Fe-4S</keyword>
<accession>A0A853FVR0</accession>
<dbReference type="InterPro" id="IPR006657">
    <property type="entry name" value="MoPterin_dinucl-bd_dom"/>
</dbReference>
<evidence type="ECO:0000256" key="2">
    <source>
        <dbReference type="ARBA" id="ARBA00001966"/>
    </source>
</evidence>
<evidence type="ECO:0000259" key="12">
    <source>
        <dbReference type="Pfam" id="PF01568"/>
    </source>
</evidence>
<dbReference type="PANTHER" id="PTHR43105">
    <property type="entry name" value="RESPIRATORY NITRATE REDUCTASE"/>
    <property type="match status" value="1"/>
</dbReference>
<evidence type="ECO:0000256" key="5">
    <source>
        <dbReference type="ARBA" id="ARBA00022505"/>
    </source>
</evidence>
<evidence type="ECO:0000256" key="10">
    <source>
        <dbReference type="SAM" id="MobiDB-lite"/>
    </source>
</evidence>
<evidence type="ECO:0000259" key="11">
    <source>
        <dbReference type="Pfam" id="PF00384"/>
    </source>
</evidence>
<keyword evidence="5" id="KW-0500">Molybdenum</keyword>
<dbReference type="GO" id="GO:0030151">
    <property type="term" value="F:molybdenum ion binding"/>
    <property type="evidence" value="ECO:0007669"/>
    <property type="project" value="InterPro"/>
</dbReference>
<evidence type="ECO:0000256" key="8">
    <source>
        <dbReference type="ARBA" id="ARBA00023004"/>
    </source>
</evidence>
<evidence type="ECO:0000256" key="3">
    <source>
        <dbReference type="ARBA" id="ARBA00010312"/>
    </source>
</evidence>
<keyword evidence="8" id="KW-0408">Iron</keyword>
<reference evidence="13 14" key="1">
    <citation type="submission" date="2020-07" db="EMBL/GenBank/DDBJ databases">
        <title>Taxonomic revisions and descriptions of new bacterial species based on genomic comparisons in the high-G+C-content subgroup of the family Alcaligenaceae.</title>
        <authorList>
            <person name="Szabo A."/>
            <person name="Felfoldi T."/>
        </authorList>
    </citation>
    <scope>NUCLEOTIDE SEQUENCE [LARGE SCALE GENOMIC DNA]</scope>
    <source>
        <strain evidence="13 14">LMG 24012</strain>
    </source>
</reference>
<keyword evidence="6" id="KW-0479">Metal-binding</keyword>
<keyword evidence="14" id="KW-1185">Reference proteome</keyword>
<feature type="region of interest" description="Disordered" evidence="10">
    <location>
        <begin position="1"/>
        <end position="30"/>
    </location>
</feature>
<dbReference type="Pfam" id="PF00384">
    <property type="entry name" value="Molybdopterin"/>
    <property type="match status" value="1"/>
</dbReference>
<dbReference type="GO" id="GO:1990204">
    <property type="term" value="C:oxidoreductase complex"/>
    <property type="evidence" value="ECO:0007669"/>
    <property type="project" value="UniProtKB-ARBA"/>
</dbReference>
<dbReference type="Gene3D" id="3.40.228.10">
    <property type="entry name" value="Dimethylsulfoxide Reductase, domain 2"/>
    <property type="match status" value="1"/>
</dbReference>